<comment type="function">
    <text evidence="5">May be an activator protein for the gylABX operon.</text>
</comment>
<evidence type="ECO:0000256" key="3">
    <source>
        <dbReference type="ARBA" id="ARBA00023125"/>
    </source>
</evidence>
<dbReference type="InterPro" id="IPR036390">
    <property type="entry name" value="WH_DNA-bd_sf"/>
</dbReference>
<proteinExistence type="predicted"/>
<organism evidence="8 9">
    <name type="scientific">Nonomuraea endophytica</name>
    <dbReference type="NCBI Taxonomy" id="714136"/>
    <lineage>
        <taxon>Bacteria</taxon>
        <taxon>Bacillati</taxon>
        <taxon>Actinomycetota</taxon>
        <taxon>Actinomycetes</taxon>
        <taxon>Streptosporangiales</taxon>
        <taxon>Streptosporangiaceae</taxon>
        <taxon>Nonomuraea</taxon>
    </lineage>
</organism>
<keyword evidence="9" id="KW-1185">Reference proteome</keyword>
<dbReference type="PANTHER" id="PTHR30136:SF24">
    <property type="entry name" value="HTH-TYPE TRANSCRIPTIONAL REPRESSOR ALLR"/>
    <property type="match status" value="1"/>
</dbReference>
<reference evidence="8 9" key="1">
    <citation type="submission" date="2020-08" db="EMBL/GenBank/DDBJ databases">
        <title>Genomic Encyclopedia of Type Strains, Phase IV (KMG-IV): sequencing the most valuable type-strain genomes for metagenomic binning, comparative biology and taxonomic classification.</title>
        <authorList>
            <person name="Goeker M."/>
        </authorList>
    </citation>
    <scope>NUCLEOTIDE SEQUENCE [LARGE SCALE GENOMIC DNA]</scope>
    <source>
        <strain evidence="8 9">DSM 45385</strain>
    </source>
</reference>
<protein>
    <recommendedName>
        <fullName evidence="6">Glycerol operon regulatory protein</fullName>
    </recommendedName>
</protein>
<comment type="caution">
    <text evidence="8">The sequence shown here is derived from an EMBL/GenBank/DDBJ whole genome shotgun (WGS) entry which is preliminary data.</text>
</comment>
<dbReference type="RefSeq" id="WP_184962600.1">
    <property type="nucleotide sequence ID" value="NZ_JACHIN010000004.1"/>
</dbReference>
<gene>
    <name evidence="8" type="ORF">HNR40_003624</name>
</gene>
<evidence type="ECO:0000259" key="7">
    <source>
        <dbReference type="PROSITE" id="PS51077"/>
    </source>
</evidence>
<dbReference type="GO" id="GO:0045892">
    <property type="term" value="P:negative regulation of DNA-templated transcription"/>
    <property type="evidence" value="ECO:0007669"/>
    <property type="project" value="TreeGrafter"/>
</dbReference>
<evidence type="ECO:0000313" key="8">
    <source>
        <dbReference type="EMBL" id="MBB5078149.1"/>
    </source>
</evidence>
<dbReference type="InterPro" id="IPR036388">
    <property type="entry name" value="WH-like_DNA-bd_sf"/>
</dbReference>
<keyword evidence="4" id="KW-0804">Transcription</keyword>
<keyword evidence="2" id="KW-0805">Transcription regulation</keyword>
<sequence>MSHVQSVSKAACVLRTLAGTQRPLSVRELAGRTGIPRSTVHALCTTMCHEGLVEAEPGEGYRLGTLGRRLTPR</sequence>
<dbReference type="Pfam" id="PF09339">
    <property type="entry name" value="HTH_IclR"/>
    <property type="match status" value="1"/>
</dbReference>
<dbReference type="AlphaFoldDB" id="A0A7W8A2B3"/>
<dbReference type="PANTHER" id="PTHR30136">
    <property type="entry name" value="HELIX-TURN-HELIX TRANSCRIPTIONAL REGULATOR, ICLR FAMILY"/>
    <property type="match status" value="1"/>
</dbReference>
<dbReference type="FunFam" id="1.10.10.10:FF:000056">
    <property type="entry name" value="IclR family transcriptional regulator"/>
    <property type="match status" value="1"/>
</dbReference>
<dbReference type="GO" id="GO:0003677">
    <property type="term" value="F:DNA binding"/>
    <property type="evidence" value="ECO:0007669"/>
    <property type="project" value="UniProtKB-KW"/>
</dbReference>
<evidence type="ECO:0000256" key="4">
    <source>
        <dbReference type="ARBA" id="ARBA00023163"/>
    </source>
</evidence>
<dbReference type="EMBL" id="JACHIN010000004">
    <property type="protein sequence ID" value="MBB5078149.1"/>
    <property type="molecule type" value="Genomic_DNA"/>
</dbReference>
<name>A0A7W8A2B3_9ACTN</name>
<evidence type="ECO:0000256" key="5">
    <source>
        <dbReference type="ARBA" id="ARBA00058938"/>
    </source>
</evidence>
<evidence type="ECO:0000256" key="2">
    <source>
        <dbReference type="ARBA" id="ARBA00023015"/>
    </source>
</evidence>
<dbReference type="GO" id="GO:0003700">
    <property type="term" value="F:DNA-binding transcription factor activity"/>
    <property type="evidence" value="ECO:0007669"/>
    <property type="project" value="TreeGrafter"/>
</dbReference>
<keyword evidence="1" id="KW-0319">Glycerol metabolism</keyword>
<feature type="domain" description="HTH iclR-type" evidence="7">
    <location>
        <begin position="4"/>
        <end position="65"/>
    </location>
</feature>
<evidence type="ECO:0000256" key="6">
    <source>
        <dbReference type="ARBA" id="ARBA00070406"/>
    </source>
</evidence>
<dbReference type="Proteomes" id="UP000568380">
    <property type="component" value="Unassembled WGS sequence"/>
</dbReference>
<dbReference type="SUPFAM" id="SSF46785">
    <property type="entry name" value="Winged helix' DNA-binding domain"/>
    <property type="match status" value="1"/>
</dbReference>
<dbReference type="Gene3D" id="1.10.10.10">
    <property type="entry name" value="Winged helix-like DNA-binding domain superfamily/Winged helix DNA-binding domain"/>
    <property type="match status" value="1"/>
</dbReference>
<dbReference type="InterPro" id="IPR005471">
    <property type="entry name" value="Tscrpt_reg_IclR_N"/>
</dbReference>
<accession>A0A7W8A2B3</accession>
<dbReference type="InterPro" id="IPR050707">
    <property type="entry name" value="HTH_MetabolicPath_Reg"/>
</dbReference>
<dbReference type="GO" id="GO:0006071">
    <property type="term" value="P:glycerol metabolic process"/>
    <property type="evidence" value="ECO:0007669"/>
    <property type="project" value="UniProtKB-KW"/>
</dbReference>
<evidence type="ECO:0000313" key="9">
    <source>
        <dbReference type="Proteomes" id="UP000568380"/>
    </source>
</evidence>
<keyword evidence="3 8" id="KW-0238">DNA-binding</keyword>
<evidence type="ECO:0000256" key="1">
    <source>
        <dbReference type="ARBA" id="ARBA00022798"/>
    </source>
</evidence>
<dbReference type="PROSITE" id="PS51077">
    <property type="entry name" value="HTH_ICLR"/>
    <property type="match status" value="1"/>
</dbReference>